<evidence type="ECO:0000256" key="1">
    <source>
        <dbReference type="SAM" id="SignalP"/>
    </source>
</evidence>
<dbReference type="InterPro" id="IPR011042">
    <property type="entry name" value="6-blade_b-propeller_TolB-like"/>
</dbReference>
<dbReference type="EMBL" id="JAGQHR010000554">
    <property type="protein sequence ID" value="MCA9729041.1"/>
    <property type="molecule type" value="Genomic_DNA"/>
</dbReference>
<dbReference type="Gene3D" id="2.120.10.30">
    <property type="entry name" value="TolB, C-terminal domain"/>
    <property type="match status" value="1"/>
</dbReference>
<evidence type="ECO:0000313" key="2">
    <source>
        <dbReference type="EMBL" id="MCA9729041.1"/>
    </source>
</evidence>
<dbReference type="Proteomes" id="UP000697710">
    <property type="component" value="Unassembled WGS sequence"/>
</dbReference>
<dbReference type="AlphaFoldDB" id="A0A956RPU9"/>
<reference evidence="2" key="1">
    <citation type="submission" date="2020-04" db="EMBL/GenBank/DDBJ databases">
        <authorList>
            <person name="Zhang T."/>
        </authorList>
    </citation>
    <scope>NUCLEOTIDE SEQUENCE</scope>
    <source>
        <strain evidence="2">HKST-UBA01</strain>
    </source>
</reference>
<dbReference type="SUPFAM" id="SSF63829">
    <property type="entry name" value="Calcium-dependent phosphotriesterase"/>
    <property type="match status" value="1"/>
</dbReference>
<comment type="caution">
    <text evidence="2">The sequence shown here is derived from an EMBL/GenBank/DDBJ whole genome shotgun (WGS) entry which is preliminary data.</text>
</comment>
<evidence type="ECO:0000313" key="3">
    <source>
        <dbReference type="Proteomes" id="UP000697710"/>
    </source>
</evidence>
<keyword evidence="1" id="KW-0732">Signal</keyword>
<protein>
    <submittedName>
        <fullName evidence="2">6-bladed beta-propeller</fullName>
    </submittedName>
</protein>
<gene>
    <name evidence="2" type="ORF">KC729_15225</name>
</gene>
<reference evidence="2" key="2">
    <citation type="journal article" date="2021" name="Microbiome">
        <title>Successional dynamics and alternative stable states in a saline activated sludge microbial community over 9 years.</title>
        <authorList>
            <person name="Wang Y."/>
            <person name="Ye J."/>
            <person name="Ju F."/>
            <person name="Liu L."/>
            <person name="Boyd J.A."/>
            <person name="Deng Y."/>
            <person name="Parks D.H."/>
            <person name="Jiang X."/>
            <person name="Yin X."/>
            <person name="Woodcroft B.J."/>
            <person name="Tyson G.W."/>
            <person name="Hugenholtz P."/>
            <person name="Polz M.F."/>
            <person name="Zhang T."/>
        </authorList>
    </citation>
    <scope>NUCLEOTIDE SEQUENCE</scope>
    <source>
        <strain evidence="2">HKST-UBA01</strain>
    </source>
</reference>
<accession>A0A956RPU9</accession>
<name>A0A956RPU9_UNCEI</name>
<feature type="chain" id="PRO_5037165483" evidence="1">
    <location>
        <begin position="27"/>
        <end position="194"/>
    </location>
</feature>
<sequence>MKLRLTLLAAWLFAVTACLGAGTAGAADWAGKEETRDGALHVMNPAKPQNGASSVDLEELWRIGGDTDDDNEFFGVIMRITNDAEGNVYLLDMQLSEVKVFGKNGKYVRTIGREGEGPGEFRRPTDLFFVPGGNLGVLQAAPAKIVLLTKDGKPAGEYPTPKIEGEGFLSVSGARLAGDQLVCMAQASNFDQEK</sequence>
<dbReference type="Pfam" id="PF17170">
    <property type="entry name" value="DUF5128"/>
    <property type="match status" value="1"/>
</dbReference>
<proteinExistence type="predicted"/>
<dbReference type="PROSITE" id="PS51257">
    <property type="entry name" value="PROKAR_LIPOPROTEIN"/>
    <property type="match status" value="1"/>
</dbReference>
<feature type="non-terminal residue" evidence="2">
    <location>
        <position position="194"/>
    </location>
</feature>
<feature type="signal peptide" evidence="1">
    <location>
        <begin position="1"/>
        <end position="26"/>
    </location>
</feature>
<organism evidence="2 3">
    <name type="scientific">Eiseniibacteriota bacterium</name>
    <dbReference type="NCBI Taxonomy" id="2212470"/>
    <lineage>
        <taxon>Bacteria</taxon>
        <taxon>Candidatus Eiseniibacteriota</taxon>
    </lineage>
</organism>